<organism evidence="1 2">
    <name type="scientific">Saccharibacillus sacchari</name>
    <dbReference type="NCBI Taxonomy" id="456493"/>
    <lineage>
        <taxon>Bacteria</taxon>
        <taxon>Bacillati</taxon>
        <taxon>Bacillota</taxon>
        <taxon>Bacilli</taxon>
        <taxon>Bacillales</taxon>
        <taxon>Paenibacillaceae</taxon>
        <taxon>Saccharibacillus</taxon>
    </lineage>
</organism>
<keyword evidence="2" id="KW-1185">Reference proteome</keyword>
<sequence>MGIERIRQVIEIYKSGEATVRMRYAAIAASCLLLAGLTTMAVGQIANRVIHAMPHSAHFAARILRWSVNHIGMRPILLLAFLGVGAWLFWLRAGKLDHDLRELSRAARELGDGVPMRPAWVNAGGELADLAEQLKRADRRMREMERRAAMSAGYGGAWSYLTQMPWEYGRTGFHTEDERSGSEEAQATNGPRTPDAKPIRPYERDADSRSFPGRKS</sequence>
<reference evidence="1" key="1">
    <citation type="submission" date="2024-03" db="EMBL/GenBank/DDBJ databases">
        <title>Whole genome sequecning of epiphytes from Marcgravia umbellata leaves.</title>
        <authorList>
            <person name="Kumar G."/>
            <person name="Savka M.A."/>
        </authorList>
    </citation>
    <scope>NUCLEOTIDE SEQUENCE</scope>
    <source>
        <strain evidence="1">RIT_BL5</strain>
    </source>
</reference>
<evidence type="ECO:0000313" key="2">
    <source>
        <dbReference type="Proteomes" id="UP001380953"/>
    </source>
</evidence>
<protein>
    <submittedName>
        <fullName evidence="1">Uncharacterized protein</fullName>
    </submittedName>
</protein>
<name>A0ACC6PAA4_9BACL</name>
<evidence type="ECO:0000313" key="1">
    <source>
        <dbReference type="EMBL" id="MEJ8303859.1"/>
    </source>
</evidence>
<comment type="caution">
    <text evidence="1">The sequence shown here is derived from an EMBL/GenBank/DDBJ whole genome shotgun (WGS) entry which is preliminary data.</text>
</comment>
<gene>
    <name evidence="1" type="ORF">WKI47_08075</name>
</gene>
<dbReference type="Proteomes" id="UP001380953">
    <property type="component" value="Unassembled WGS sequence"/>
</dbReference>
<proteinExistence type="predicted"/>
<dbReference type="EMBL" id="JBBKAR010000026">
    <property type="protein sequence ID" value="MEJ8303859.1"/>
    <property type="molecule type" value="Genomic_DNA"/>
</dbReference>
<accession>A0ACC6PAA4</accession>